<dbReference type="OrthoDB" id="186245at2759"/>
<feature type="repeat" description="ANK" evidence="3">
    <location>
        <begin position="71"/>
        <end position="103"/>
    </location>
</feature>
<dbReference type="PANTHER" id="PTHR24171">
    <property type="entry name" value="ANKYRIN REPEAT DOMAIN-CONTAINING PROTEIN 39-RELATED"/>
    <property type="match status" value="1"/>
</dbReference>
<dbReference type="PROSITE" id="PS50297">
    <property type="entry name" value="ANK_REP_REGION"/>
    <property type="match status" value="2"/>
</dbReference>
<evidence type="ECO:0000313" key="5">
    <source>
        <dbReference type="Proteomes" id="UP000322899"/>
    </source>
</evidence>
<sequence>MAEPTTAAMADSPRLVREAAERGDAAALQVQLAAGAAADVADKSGYTPLIVAAWGGHTAVNGAEVEAKGADGSTALLEAASNGHADVANVLLGSGASLAARDSNGNTALSLAAYGGHTSTVNLLLDHGADTSATNNHGETPMSRCSSEACKRSLANHGRWRRRGALVVWKEMSPAVAPTS</sequence>
<dbReference type="AlphaFoldDB" id="A0A5A8EFU6"/>
<dbReference type="InterPro" id="IPR036770">
    <property type="entry name" value="Ankyrin_rpt-contain_sf"/>
</dbReference>
<evidence type="ECO:0000313" key="4">
    <source>
        <dbReference type="EMBL" id="KAA0176128.1"/>
    </source>
</evidence>
<dbReference type="Proteomes" id="UP000322899">
    <property type="component" value="Unassembled WGS sequence"/>
</dbReference>
<dbReference type="Pfam" id="PF00023">
    <property type="entry name" value="Ank"/>
    <property type="match status" value="1"/>
</dbReference>
<protein>
    <submittedName>
        <fullName evidence="4">Uncharacterized protein</fullName>
    </submittedName>
</protein>
<name>A0A5A8EFU6_CAFRO</name>
<evidence type="ECO:0000256" key="1">
    <source>
        <dbReference type="ARBA" id="ARBA00022737"/>
    </source>
</evidence>
<feature type="repeat" description="ANK" evidence="3">
    <location>
        <begin position="104"/>
        <end position="136"/>
    </location>
</feature>
<dbReference type="PRINTS" id="PR01415">
    <property type="entry name" value="ANKYRIN"/>
</dbReference>
<dbReference type="Gene3D" id="1.25.40.20">
    <property type="entry name" value="Ankyrin repeat-containing domain"/>
    <property type="match status" value="3"/>
</dbReference>
<comment type="caution">
    <text evidence="4">The sequence shown here is derived from an EMBL/GenBank/DDBJ whole genome shotgun (WGS) entry which is preliminary data.</text>
</comment>
<accession>A0A5A8EFU6</accession>
<keyword evidence="1" id="KW-0677">Repeat</keyword>
<dbReference type="SMART" id="SM00248">
    <property type="entry name" value="ANK"/>
    <property type="match status" value="2"/>
</dbReference>
<evidence type="ECO:0000256" key="3">
    <source>
        <dbReference type="PROSITE-ProRule" id="PRU00023"/>
    </source>
</evidence>
<dbReference type="EMBL" id="VLTO01000010">
    <property type="protein sequence ID" value="KAA0176128.1"/>
    <property type="molecule type" value="Genomic_DNA"/>
</dbReference>
<dbReference type="InterPro" id="IPR002110">
    <property type="entry name" value="Ankyrin_rpt"/>
</dbReference>
<dbReference type="Pfam" id="PF12796">
    <property type="entry name" value="Ank_2"/>
    <property type="match status" value="1"/>
</dbReference>
<proteinExistence type="predicted"/>
<dbReference type="PANTHER" id="PTHR24171:SF9">
    <property type="entry name" value="ANKYRIN REPEAT DOMAIN-CONTAINING PROTEIN 39"/>
    <property type="match status" value="1"/>
</dbReference>
<dbReference type="SUPFAM" id="SSF48403">
    <property type="entry name" value="Ankyrin repeat"/>
    <property type="match status" value="1"/>
</dbReference>
<reference evidence="4 5" key="1">
    <citation type="submission" date="2019-07" db="EMBL/GenBank/DDBJ databases">
        <title>Genomes of Cafeteria roenbergensis.</title>
        <authorList>
            <person name="Fischer M.G."/>
            <person name="Hackl T."/>
            <person name="Roman M."/>
        </authorList>
    </citation>
    <scope>NUCLEOTIDE SEQUENCE [LARGE SCALE GENOMIC DNA]</scope>
    <source>
        <strain evidence="4 5">E4-10P</strain>
    </source>
</reference>
<gene>
    <name evidence="4" type="ORF">FNF27_02517</name>
</gene>
<evidence type="ECO:0000256" key="2">
    <source>
        <dbReference type="ARBA" id="ARBA00023043"/>
    </source>
</evidence>
<keyword evidence="2 3" id="KW-0040">ANK repeat</keyword>
<organism evidence="4 5">
    <name type="scientific">Cafeteria roenbergensis</name>
    <name type="common">Marine flagellate</name>
    <dbReference type="NCBI Taxonomy" id="33653"/>
    <lineage>
        <taxon>Eukaryota</taxon>
        <taxon>Sar</taxon>
        <taxon>Stramenopiles</taxon>
        <taxon>Bigyra</taxon>
        <taxon>Opalozoa</taxon>
        <taxon>Bicosoecida</taxon>
        <taxon>Cafeteriaceae</taxon>
        <taxon>Cafeteria</taxon>
    </lineage>
</organism>
<dbReference type="PROSITE" id="PS50088">
    <property type="entry name" value="ANK_REPEAT"/>
    <property type="match status" value="2"/>
</dbReference>